<evidence type="ECO:0000313" key="10">
    <source>
        <dbReference type="EMBL" id="SMF37494.1"/>
    </source>
</evidence>
<dbReference type="InterPro" id="IPR032466">
    <property type="entry name" value="Metal_Hydrolase"/>
</dbReference>
<evidence type="ECO:0000256" key="3">
    <source>
        <dbReference type="ARBA" id="ARBA00022801"/>
    </source>
</evidence>
<gene>
    <name evidence="10" type="ORF">SAMN02982989_1562</name>
</gene>
<dbReference type="GO" id="GO:0046872">
    <property type="term" value="F:metal ion binding"/>
    <property type="evidence" value="ECO:0007669"/>
    <property type="project" value="UniProtKB-KW"/>
</dbReference>
<evidence type="ECO:0000259" key="9">
    <source>
        <dbReference type="Pfam" id="PF01979"/>
    </source>
</evidence>
<feature type="binding site" evidence="8">
    <location>
        <position position="197"/>
    </location>
    <ligand>
        <name>Zn(2+)</name>
        <dbReference type="ChEBI" id="CHEBI:29105"/>
    </ligand>
</feature>
<dbReference type="PIRSF" id="PIRSF038994">
    <property type="entry name" value="NagA"/>
    <property type="match status" value="1"/>
</dbReference>
<dbReference type="Proteomes" id="UP000192903">
    <property type="component" value="Unassembled WGS sequence"/>
</dbReference>
<feature type="binding site" evidence="7">
    <location>
        <position position="229"/>
    </location>
    <ligand>
        <name>substrate</name>
    </ligand>
</feature>
<dbReference type="AlphaFoldDB" id="A0A1X7EQ28"/>
<feature type="binding site" evidence="7">
    <location>
        <begin position="221"/>
        <end position="222"/>
    </location>
    <ligand>
        <name>substrate</name>
    </ligand>
</feature>
<dbReference type="OrthoDB" id="9776488at2"/>
<dbReference type="InterPro" id="IPR003764">
    <property type="entry name" value="GlcNAc_6-P_deAcase"/>
</dbReference>
<evidence type="ECO:0000256" key="2">
    <source>
        <dbReference type="ARBA" id="ARBA00022723"/>
    </source>
</evidence>
<dbReference type="PANTHER" id="PTHR11113">
    <property type="entry name" value="N-ACETYLGLUCOSAMINE-6-PHOSPHATE DEACETYLASE"/>
    <property type="match status" value="1"/>
</dbReference>
<proteinExistence type="inferred from homology"/>
<feature type="binding site" evidence="7">
    <location>
        <position position="142"/>
    </location>
    <ligand>
        <name>substrate</name>
    </ligand>
</feature>
<evidence type="ECO:0000313" key="11">
    <source>
        <dbReference type="Proteomes" id="UP000192903"/>
    </source>
</evidence>
<feature type="binding site" evidence="7">
    <location>
        <position position="253"/>
    </location>
    <ligand>
        <name>substrate</name>
    </ligand>
</feature>
<protein>
    <submittedName>
        <fullName evidence="10">N-acetylglucosamine-6-phosphate deacetylase</fullName>
    </submittedName>
</protein>
<evidence type="ECO:0000256" key="1">
    <source>
        <dbReference type="ARBA" id="ARBA00010716"/>
    </source>
</evidence>
<dbReference type="EMBL" id="FXAF01000006">
    <property type="protein sequence ID" value="SMF37494.1"/>
    <property type="molecule type" value="Genomic_DNA"/>
</dbReference>
<keyword evidence="3 5" id="KW-0378">Hydrolase</keyword>
<evidence type="ECO:0000256" key="7">
    <source>
        <dbReference type="PIRSR" id="PIRSR038994-2"/>
    </source>
</evidence>
<feature type="active site" description="Proton donor/acceptor" evidence="6">
    <location>
        <position position="277"/>
    </location>
</feature>
<dbReference type="PANTHER" id="PTHR11113:SF14">
    <property type="entry name" value="N-ACETYLGLUCOSAMINE-6-PHOSPHATE DEACETYLASE"/>
    <property type="match status" value="1"/>
</dbReference>
<dbReference type="NCBIfam" id="TIGR00221">
    <property type="entry name" value="nagA"/>
    <property type="match status" value="1"/>
</dbReference>
<evidence type="ECO:0000256" key="8">
    <source>
        <dbReference type="PIRSR" id="PIRSR038994-3"/>
    </source>
</evidence>
<dbReference type="Gene3D" id="2.30.40.10">
    <property type="entry name" value="Urease, subunit C, domain 1"/>
    <property type="match status" value="1"/>
</dbReference>
<dbReference type="Pfam" id="PF01979">
    <property type="entry name" value="Amidohydro_1"/>
    <property type="match status" value="1"/>
</dbReference>
<accession>A0A1X7EQ28</accession>
<dbReference type="SUPFAM" id="SSF51556">
    <property type="entry name" value="Metallo-dependent hydrolases"/>
    <property type="match status" value="1"/>
</dbReference>
<dbReference type="GO" id="GO:0006046">
    <property type="term" value="P:N-acetylglucosamine catabolic process"/>
    <property type="evidence" value="ECO:0007669"/>
    <property type="project" value="TreeGrafter"/>
</dbReference>
<feature type="domain" description="Amidohydrolase-related" evidence="9">
    <location>
        <begin position="53"/>
        <end position="383"/>
    </location>
</feature>
<dbReference type="STRING" id="464029.SAMN02982989_1562"/>
<dbReference type="SUPFAM" id="SSF51338">
    <property type="entry name" value="Composite domain of metallo-dependent hydrolases"/>
    <property type="match status" value="1"/>
</dbReference>
<dbReference type="RefSeq" id="WP_085421863.1">
    <property type="nucleotide sequence ID" value="NZ_FXAF01000006.1"/>
</dbReference>
<comment type="similarity">
    <text evidence="1 5">Belongs to the metallo-dependent hydrolases superfamily. NagA family.</text>
</comment>
<comment type="cofactor">
    <cofactor evidence="8">
        <name>a divalent metal cation</name>
        <dbReference type="ChEBI" id="CHEBI:60240"/>
    </cofactor>
    <text evidence="8">Binds 1 divalent metal cation per subunit.</text>
</comment>
<dbReference type="CDD" id="cd00854">
    <property type="entry name" value="NagA"/>
    <property type="match status" value="1"/>
</dbReference>
<evidence type="ECO:0000256" key="4">
    <source>
        <dbReference type="ARBA" id="ARBA00023277"/>
    </source>
</evidence>
<feature type="binding site" evidence="8">
    <location>
        <position position="131"/>
    </location>
    <ligand>
        <name>Zn(2+)</name>
        <dbReference type="ChEBI" id="CHEBI:29105"/>
    </ligand>
</feature>
<dbReference type="Gene3D" id="3.20.20.140">
    <property type="entry name" value="Metal-dependent hydrolases"/>
    <property type="match status" value="1"/>
</dbReference>
<evidence type="ECO:0000256" key="5">
    <source>
        <dbReference type="PIRNR" id="PIRNR038994"/>
    </source>
</evidence>
<dbReference type="GO" id="GO:0008448">
    <property type="term" value="F:N-acetylglucosamine-6-phosphate deacetylase activity"/>
    <property type="evidence" value="ECO:0007669"/>
    <property type="project" value="InterPro"/>
</dbReference>
<sequence>MTTRKALTGARIFDGTFWHDDAALILADGKVEALQAADRLPSGLETIDADGGMIVPGFIDLQVNGGGGVLLNEEPTVEGLTTICAAHARFGTTGLLPTLITDTFEITAKTIEAGKRAKAERVPGFLGLHLEGPHLSVARKGAHDPKLIRPMEEKDIELMISCRGKFDAMMITVAPESVTPEQVVRLAEAGFMVSLGHTDAAYETVKTYAEAGARTVTHLFNAMSPLGHREPGVVGAALDIGSLHAGIIADGIHVHPASMGVALRAKKGPGKIFIVTDAMSPIGTDMKSFTLNGREILRRNGRLTLADGTLAGADIDMISSVRFVHEMLGLPLEEALRMASAYPAEAAWLADRKGALKPGYDADFVILTDHLGMKSTWIGGQRVHQE</sequence>
<dbReference type="InterPro" id="IPR011059">
    <property type="entry name" value="Metal-dep_hydrolase_composite"/>
</dbReference>
<evidence type="ECO:0000256" key="6">
    <source>
        <dbReference type="PIRSR" id="PIRSR038994-1"/>
    </source>
</evidence>
<dbReference type="InterPro" id="IPR006680">
    <property type="entry name" value="Amidohydro-rel"/>
</dbReference>
<keyword evidence="11" id="KW-1185">Reference proteome</keyword>
<keyword evidence="2 8" id="KW-0479">Metal-binding</keyword>
<name>A0A1X7EQ28_9HYPH</name>
<reference evidence="11" key="1">
    <citation type="submission" date="2017-04" db="EMBL/GenBank/DDBJ databases">
        <authorList>
            <person name="Varghese N."/>
            <person name="Submissions S."/>
        </authorList>
    </citation>
    <scope>NUCLEOTIDE SEQUENCE [LARGE SCALE GENOMIC DNA]</scope>
    <source>
        <strain evidence="11">B4P</strain>
    </source>
</reference>
<feature type="binding site" evidence="8">
    <location>
        <position position="218"/>
    </location>
    <ligand>
        <name>Zn(2+)</name>
        <dbReference type="ChEBI" id="CHEBI:29105"/>
    </ligand>
</feature>
<feature type="binding site" evidence="7">
    <location>
        <begin position="310"/>
        <end position="312"/>
    </location>
    <ligand>
        <name>substrate</name>
    </ligand>
</feature>
<organism evidence="10 11">
    <name type="scientific">Xaviernesmea oryzae</name>
    <dbReference type="NCBI Taxonomy" id="464029"/>
    <lineage>
        <taxon>Bacteria</taxon>
        <taxon>Pseudomonadati</taxon>
        <taxon>Pseudomonadota</taxon>
        <taxon>Alphaproteobacteria</taxon>
        <taxon>Hyphomicrobiales</taxon>
        <taxon>Rhizobiaceae</taxon>
        <taxon>Rhizobium/Agrobacterium group</taxon>
        <taxon>Xaviernesmea</taxon>
    </lineage>
</organism>
<keyword evidence="4 5" id="KW-0119">Carbohydrate metabolism</keyword>